<accession>X1MX46</accession>
<evidence type="ECO:0000259" key="2">
    <source>
        <dbReference type="PROSITE" id="PS51371"/>
    </source>
</evidence>
<comment type="caution">
    <text evidence="3">The sequence shown here is derived from an EMBL/GenBank/DDBJ whole genome shotgun (WGS) entry which is preliminary data.</text>
</comment>
<gene>
    <name evidence="3" type="ORF">S06H3_47665</name>
</gene>
<dbReference type="AlphaFoldDB" id="X1MX46"/>
<dbReference type="SUPFAM" id="SSF54631">
    <property type="entry name" value="CBS-domain pair"/>
    <property type="match status" value="1"/>
</dbReference>
<dbReference type="PANTHER" id="PTHR43080">
    <property type="entry name" value="CBS DOMAIN-CONTAINING PROTEIN CBSX3, MITOCHONDRIAL"/>
    <property type="match status" value="1"/>
</dbReference>
<protein>
    <recommendedName>
        <fullName evidence="2">CBS domain-containing protein</fullName>
    </recommendedName>
</protein>
<dbReference type="PROSITE" id="PS51371">
    <property type="entry name" value="CBS"/>
    <property type="match status" value="2"/>
</dbReference>
<feature type="non-terminal residue" evidence="3">
    <location>
        <position position="257"/>
    </location>
</feature>
<feature type="non-terminal residue" evidence="3">
    <location>
        <position position="1"/>
    </location>
</feature>
<dbReference type="SMART" id="SM00116">
    <property type="entry name" value="CBS"/>
    <property type="match status" value="2"/>
</dbReference>
<proteinExistence type="predicted"/>
<dbReference type="InterPro" id="IPR002708">
    <property type="entry name" value="HcyBio"/>
</dbReference>
<keyword evidence="1" id="KW-0129">CBS domain</keyword>
<dbReference type="EMBL" id="BARV01029954">
    <property type="protein sequence ID" value="GAI35863.1"/>
    <property type="molecule type" value="Genomic_DNA"/>
</dbReference>
<reference evidence="3" key="1">
    <citation type="journal article" date="2014" name="Front. Microbiol.">
        <title>High frequency of phylogenetically diverse reductive dehalogenase-homologous genes in deep subseafloor sedimentary metagenomes.</title>
        <authorList>
            <person name="Kawai M."/>
            <person name="Futagami T."/>
            <person name="Toyoda A."/>
            <person name="Takaki Y."/>
            <person name="Nishi S."/>
            <person name="Hori S."/>
            <person name="Arai W."/>
            <person name="Tsubouchi T."/>
            <person name="Morono Y."/>
            <person name="Uchiyama I."/>
            <person name="Ito T."/>
            <person name="Fujiyama A."/>
            <person name="Inagaki F."/>
            <person name="Takami H."/>
        </authorList>
    </citation>
    <scope>NUCLEOTIDE SEQUENCE</scope>
    <source>
        <strain evidence="3">Expedition CK06-06</strain>
    </source>
</reference>
<organism evidence="3">
    <name type="scientific">marine sediment metagenome</name>
    <dbReference type="NCBI Taxonomy" id="412755"/>
    <lineage>
        <taxon>unclassified sequences</taxon>
        <taxon>metagenomes</taxon>
        <taxon>ecological metagenomes</taxon>
    </lineage>
</organism>
<feature type="domain" description="CBS" evidence="2">
    <location>
        <begin position="213"/>
        <end position="257"/>
    </location>
</feature>
<feature type="domain" description="CBS" evidence="2">
    <location>
        <begin position="152"/>
        <end position="209"/>
    </location>
</feature>
<dbReference type="InterPro" id="IPR051257">
    <property type="entry name" value="Diverse_CBS-Domain"/>
</dbReference>
<dbReference type="InterPro" id="IPR000644">
    <property type="entry name" value="CBS_dom"/>
</dbReference>
<evidence type="ECO:0000256" key="1">
    <source>
        <dbReference type="ARBA" id="ARBA00023122"/>
    </source>
</evidence>
<evidence type="ECO:0000313" key="3">
    <source>
        <dbReference type="EMBL" id="GAI35863.1"/>
    </source>
</evidence>
<name>X1MX46_9ZZZZ</name>
<sequence>TMGTIMTIGNLKEMDARYIRGVTIENYGTSLYVGLGIPIPIINERVAKTTGVSDDEIKTDLTDYGAPRRGRPILREVTYSELKSGKVEINGNEVLVSPLSSLKWAREISGVLKKWIEEKRFFLSQPVEGLSTDQVFKPMKQVAGVPFVSDIMTREVVTAKPSDSIASAAKIFAKHNFDHLPVVDAKGKLVGIATSWDIAVAVGTGKKKLSEVLTSKVITATEDEPVDAVARKLEKHKISGVPVINARGELRGILTNH</sequence>
<dbReference type="InterPro" id="IPR046342">
    <property type="entry name" value="CBS_dom_sf"/>
</dbReference>
<dbReference type="Pfam" id="PF00571">
    <property type="entry name" value="CBS"/>
    <property type="match status" value="2"/>
</dbReference>
<dbReference type="Pfam" id="PF01837">
    <property type="entry name" value="HcyBio"/>
    <property type="match status" value="1"/>
</dbReference>
<dbReference type="Gene3D" id="3.10.580.10">
    <property type="entry name" value="CBS-domain"/>
    <property type="match status" value="1"/>
</dbReference>
<dbReference type="PANTHER" id="PTHR43080:SF26">
    <property type="entry name" value="REGULATORY PROTEIN"/>
    <property type="match status" value="1"/>
</dbReference>